<dbReference type="EMBL" id="JAFITR010000117">
    <property type="protein sequence ID" value="MBN4067347.1"/>
    <property type="molecule type" value="Genomic_DNA"/>
</dbReference>
<organism evidence="1 2">
    <name type="scientific">Simkania negevensis</name>
    <dbReference type="NCBI Taxonomy" id="83561"/>
    <lineage>
        <taxon>Bacteria</taxon>
        <taxon>Pseudomonadati</taxon>
        <taxon>Chlamydiota</taxon>
        <taxon>Chlamydiia</taxon>
        <taxon>Parachlamydiales</taxon>
        <taxon>Simkaniaceae</taxon>
        <taxon>Simkania</taxon>
    </lineage>
</organism>
<evidence type="ECO:0000313" key="1">
    <source>
        <dbReference type="EMBL" id="MBN4067347.1"/>
    </source>
</evidence>
<proteinExistence type="predicted"/>
<accession>A0ABS3ATA5</accession>
<evidence type="ECO:0000313" key="2">
    <source>
        <dbReference type="Proteomes" id="UP000722121"/>
    </source>
</evidence>
<gene>
    <name evidence="1" type="ORF">JYU14_04615</name>
</gene>
<reference evidence="1 2" key="1">
    <citation type="submission" date="2021-02" db="EMBL/GenBank/DDBJ databases">
        <title>Activity-based single-cell genomes from oceanic crustal fluid captures similar information to metagenomic and metatranscriptomic surveys with orders of magnitude less sampling.</title>
        <authorList>
            <person name="D'Angelo T.S."/>
            <person name="Orcutt B.N."/>
        </authorList>
    </citation>
    <scope>NUCLEOTIDE SEQUENCE [LARGE SCALE GENOMIC DNA]</scope>
    <source>
        <strain evidence="1">AH-315-G07</strain>
    </source>
</reference>
<name>A0ABS3ATA5_9BACT</name>
<comment type="caution">
    <text evidence="1">The sequence shown here is derived from an EMBL/GenBank/DDBJ whole genome shotgun (WGS) entry which is preliminary data.</text>
</comment>
<protein>
    <submittedName>
        <fullName evidence="1">Uncharacterized protein</fullName>
    </submittedName>
</protein>
<dbReference type="Proteomes" id="UP000722121">
    <property type="component" value="Unassembled WGS sequence"/>
</dbReference>
<keyword evidence="2" id="KW-1185">Reference proteome</keyword>
<sequence length="105" mass="12161">MLKNTLHSLHARLFLGFELTHEMQTHLGQSNLWKQHAFLPASEHKLRKVLFQGKNYIGNYFESAAPSLEVIQQHREEFCATLKGYCPDVDVEQVAYHLFSQAFLS</sequence>